<dbReference type="AlphaFoldDB" id="A0A517SJ37"/>
<dbReference type="Pfam" id="PF02585">
    <property type="entry name" value="PIG-L"/>
    <property type="match status" value="1"/>
</dbReference>
<keyword evidence="1" id="KW-0378">Hydrolase</keyword>
<dbReference type="EC" id="3.5.1.115" evidence="1"/>
<proteinExistence type="predicted"/>
<dbReference type="KEGG" id="ccos:Pan44_41760"/>
<reference evidence="1 2" key="1">
    <citation type="submission" date="2019-02" db="EMBL/GenBank/DDBJ databases">
        <title>Deep-cultivation of Planctomycetes and their phenomic and genomic characterization uncovers novel biology.</title>
        <authorList>
            <person name="Wiegand S."/>
            <person name="Jogler M."/>
            <person name="Boedeker C."/>
            <person name="Pinto D."/>
            <person name="Vollmers J."/>
            <person name="Rivas-Marin E."/>
            <person name="Kohn T."/>
            <person name="Peeters S.H."/>
            <person name="Heuer A."/>
            <person name="Rast P."/>
            <person name="Oberbeckmann S."/>
            <person name="Bunk B."/>
            <person name="Jeske O."/>
            <person name="Meyerdierks A."/>
            <person name="Storesund J.E."/>
            <person name="Kallscheuer N."/>
            <person name="Luecker S."/>
            <person name="Lage O.M."/>
            <person name="Pohl T."/>
            <person name="Merkel B.J."/>
            <person name="Hornburger P."/>
            <person name="Mueller R.-W."/>
            <person name="Bruemmer F."/>
            <person name="Labrenz M."/>
            <person name="Spormann A.M."/>
            <person name="Op den Camp H."/>
            <person name="Overmann J."/>
            <person name="Amann R."/>
            <person name="Jetten M.S.M."/>
            <person name="Mascher T."/>
            <person name="Medema M.H."/>
            <person name="Devos D.P."/>
            <person name="Kaster A.-K."/>
            <person name="Ovreas L."/>
            <person name="Rohde M."/>
            <person name="Galperin M.Y."/>
            <person name="Jogler C."/>
        </authorList>
    </citation>
    <scope>NUCLEOTIDE SEQUENCE [LARGE SCALE GENOMIC DNA]</scope>
    <source>
        <strain evidence="1 2">Pan44</strain>
    </source>
</reference>
<dbReference type="SUPFAM" id="SSF102588">
    <property type="entry name" value="LmbE-like"/>
    <property type="match status" value="1"/>
</dbReference>
<dbReference type="PANTHER" id="PTHR12993:SF30">
    <property type="entry name" value="N-ACETYL-ALPHA-D-GLUCOSAMINYL L-MALATE DEACETYLASE 1"/>
    <property type="match status" value="1"/>
</dbReference>
<evidence type="ECO:0000313" key="1">
    <source>
        <dbReference type="EMBL" id="QDT56125.1"/>
    </source>
</evidence>
<sequence>MADGSPQPRILAIHAHPDDVEFQIAGTLALLKQKGCHITIATMTAGDLGSAELSQTEIANIRRKEAKAAADLLGADYMCLEFGDLAIVVDDASRRRVTEAIRRARPSVVITAPPIDYMADHEVTSRLVRDALFSASVPFYKTHEWDAAPPTEKIPHLYYCDPLEGVDWFGKPVPHDFIVDTTSTNDLKMKMLAAHDSQRAWLRRQHGVDEYLDSCTKWSGKRGAVIGKAHGEAFRQHLGHPYPHSNIIAELLGPLCHVTQAS</sequence>
<accession>A0A517SJ37</accession>
<dbReference type="InterPro" id="IPR003737">
    <property type="entry name" value="GlcNAc_PI_deacetylase-related"/>
</dbReference>
<dbReference type="OrthoDB" id="9790023at2"/>
<protein>
    <submittedName>
        <fullName evidence="1">Mycothiol S-conjugate amidase</fullName>
        <ecNumber evidence="1">3.5.1.115</ecNumber>
    </submittedName>
</protein>
<dbReference type="GO" id="GO:0016811">
    <property type="term" value="F:hydrolase activity, acting on carbon-nitrogen (but not peptide) bonds, in linear amides"/>
    <property type="evidence" value="ECO:0007669"/>
    <property type="project" value="TreeGrafter"/>
</dbReference>
<keyword evidence="2" id="KW-1185">Reference proteome</keyword>
<name>A0A517SJ37_9PLAN</name>
<evidence type="ECO:0000313" key="2">
    <source>
        <dbReference type="Proteomes" id="UP000315700"/>
    </source>
</evidence>
<dbReference type="PANTHER" id="PTHR12993">
    <property type="entry name" value="N-ACETYLGLUCOSAMINYL-PHOSPHATIDYLINOSITOL DE-N-ACETYLASE-RELATED"/>
    <property type="match status" value="1"/>
</dbReference>
<dbReference type="EMBL" id="CP036271">
    <property type="protein sequence ID" value="QDT56125.1"/>
    <property type="molecule type" value="Genomic_DNA"/>
</dbReference>
<dbReference type="Proteomes" id="UP000315700">
    <property type="component" value="Chromosome"/>
</dbReference>
<dbReference type="InterPro" id="IPR024078">
    <property type="entry name" value="LmbE-like_dom_sf"/>
</dbReference>
<dbReference type="InParanoid" id="A0A517SJ37"/>
<dbReference type="Gene3D" id="3.40.50.10320">
    <property type="entry name" value="LmbE-like"/>
    <property type="match status" value="1"/>
</dbReference>
<organism evidence="1 2">
    <name type="scientific">Caulifigura coniformis</name>
    <dbReference type="NCBI Taxonomy" id="2527983"/>
    <lineage>
        <taxon>Bacteria</taxon>
        <taxon>Pseudomonadati</taxon>
        <taxon>Planctomycetota</taxon>
        <taxon>Planctomycetia</taxon>
        <taxon>Planctomycetales</taxon>
        <taxon>Planctomycetaceae</taxon>
        <taxon>Caulifigura</taxon>
    </lineage>
</organism>
<gene>
    <name evidence="1" type="primary">mca_2</name>
    <name evidence="1" type="ORF">Pan44_41760</name>
</gene>
<dbReference type="RefSeq" id="WP_145033062.1">
    <property type="nucleotide sequence ID" value="NZ_CP036271.1"/>
</dbReference>